<evidence type="ECO:0000256" key="12">
    <source>
        <dbReference type="SAM" id="MobiDB-lite"/>
    </source>
</evidence>
<comment type="similarity">
    <text evidence="2">Belongs to the Tom20 family.</text>
</comment>
<dbReference type="InterPro" id="IPR001214">
    <property type="entry name" value="SET_dom"/>
</dbReference>
<feature type="region of interest" description="Disordered" evidence="12">
    <location>
        <begin position="44"/>
        <end position="68"/>
    </location>
</feature>
<evidence type="ECO:0000313" key="14">
    <source>
        <dbReference type="EMBL" id="KAG1906882.1"/>
    </source>
</evidence>
<dbReference type="Pfam" id="PF02064">
    <property type="entry name" value="MAS20"/>
    <property type="match status" value="1"/>
</dbReference>
<dbReference type="GO" id="GO:0008320">
    <property type="term" value="F:protein transmembrane transporter activity"/>
    <property type="evidence" value="ECO:0007669"/>
    <property type="project" value="TreeGrafter"/>
</dbReference>
<evidence type="ECO:0000256" key="2">
    <source>
        <dbReference type="ARBA" id="ARBA00005792"/>
    </source>
</evidence>
<accession>A0AAD4HS94</accession>
<evidence type="ECO:0000256" key="10">
    <source>
        <dbReference type="ARBA" id="ARBA00023136"/>
    </source>
</evidence>
<dbReference type="Gene3D" id="1.20.960.10">
    <property type="entry name" value="Mitochondrial outer membrane translocase complex, subunit Tom20 domain"/>
    <property type="match status" value="1"/>
</dbReference>
<dbReference type="GO" id="GO:0006886">
    <property type="term" value="P:intracellular protein transport"/>
    <property type="evidence" value="ECO:0007669"/>
    <property type="project" value="InterPro"/>
</dbReference>
<dbReference type="Proteomes" id="UP001195769">
    <property type="component" value="Unassembled WGS sequence"/>
</dbReference>
<dbReference type="InterPro" id="IPR007523">
    <property type="entry name" value="NDUFAF3/AAMDC"/>
</dbReference>
<comment type="subcellular location">
    <subcellularLocation>
        <location evidence="1">Mitochondrion outer membrane</location>
        <topology evidence="1">Single-pass membrane protein</topology>
    </subcellularLocation>
</comment>
<dbReference type="Gene3D" id="6.10.140.2220">
    <property type="match status" value="1"/>
</dbReference>
<evidence type="ECO:0000256" key="4">
    <source>
        <dbReference type="ARBA" id="ARBA00022448"/>
    </source>
</evidence>
<evidence type="ECO:0000256" key="7">
    <source>
        <dbReference type="ARBA" id="ARBA00022927"/>
    </source>
</evidence>
<evidence type="ECO:0000256" key="3">
    <source>
        <dbReference type="ARBA" id="ARBA00021776"/>
    </source>
</evidence>
<dbReference type="AlphaFoldDB" id="A0AAD4HS94"/>
<feature type="compositionally biased region" description="Basic and acidic residues" evidence="12">
    <location>
        <begin position="415"/>
        <end position="431"/>
    </location>
</feature>
<comment type="similarity">
    <text evidence="11">Belongs to the NDUFAF3 family.</text>
</comment>
<evidence type="ECO:0000256" key="9">
    <source>
        <dbReference type="ARBA" id="ARBA00023128"/>
    </source>
</evidence>
<dbReference type="CDD" id="cd05125">
    <property type="entry name" value="Mth938_2P1-like"/>
    <property type="match status" value="1"/>
</dbReference>
<feature type="domain" description="SET" evidence="13">
    <location>
        <begin position="196"/>
        <end position="488"/>
    </location>
</feature>
<dbReference type="GO" id="GO:0006605">
    <property type="term" value="P:protein targeting"/>
    <property type="evidence" value="ECO:0007669"/>
    <property type="project" value="InterPro"/>
</dbReference>
<dbReference type="InterPro" id="IPR023392">
    <property type="entry name" value="Tom20_dom_sf"/>
</dbReference>
<evidence type="ECO:0000259" key="13">
    <source>
        <dbReference type="Pfam" id="PF00856"/>
    </source>
</evidence>
<organism evidence="14 15">
    <name type="scientific">Suillus fuscotomentosus</name>
    <dbReference type="NCBI Taxonomy" id="1912939"/>
    <lineage>
        <taxon>Eukaryota</taxon>
        <taxon>Fungi</taxon>
        <taxon>Dikarya</taxon>
        <taxon>Basidiomycota</taxon>
        <taxon>Agaricomycotina</taxon>
        <taxon>Agaricomycetes</taxon>
        <taxon>Agaricomycetidae</taxon>
        <taxon>Boletales</taxon>
        <taxon>Suillineae</taxon>
        <taxon>Suillaceae</taxon>
        <taxon>Suillus</taxon>
    </lineage>
</organism>
<dbReference type="GeneID" id="64658221"/>
<evidence type="ECO:0000256" key="1">
    <source>
        <dbReference type="ARBA" id="ARBA00004572"/>
    </source>
</evidence>
<dbReference type="InterPro" id="IPR036748">
    <property type="entry name" value="MTH938-like_sf"/>
</dbReference>
<dbReference type="SUPFAM" id="SSF64076">
    <property type="entry name" value="MTH938-like"/>
    <property type="match status" value="1"/>
</dbReference>
<dbReference type="Pfam" id="PF04430">
    <property type="entry name" value="DUF498"/>
    <property type="match status" value="1"/>
</dbReference>
<evidence type="ECO:0000256" key="5">
    <source>
        <dbReference type="ARBA" id="ARBA00022692"/>
    </source>
</evidence>
<dbReference type="SUPFAM" id="SSF82199">
    <property type="entry name" value="SET domain"/>
    <property type="match status" value="1"/>
</dbReference>
<comment type="caution">
    <text evidence="14">The sequence shown here is derived from an EMBL/GenBank/DDBJ whole genome shotgun (WGS) entry which is preliminary data.</text>
</comment>
<dbReference type="Gene3D" id="2.170.270.10">
    <property type="entry name" value="SET domain"/>
    <property type="match status" value="1"/>
</dbReference>
<feature type="compositionally biased region" description="Polar residues" evidence="12">
    <location>
        <begin position="51"/>
        <end position="65"/>
    </location>
</feature>
<dbReference type="GO" id="GO:0032981">
    <property type="term" value="P:mitochondrial respiratory chain complex I assembly"/>
    <property type="evidence" value="ECO:0007669"/>
    <property type="project" value="InterPro"/>
</dbReference>
<keyword evidence="5" id="KW-0812">Transmembrane</keyword>
<evidence type="ECO:0000256" key="11">
    <source>
        <dbReference type="ARBA" id="ARBA00049984"/>
    </source>
</evidence>
<keyword evidence="8" id="KW-1133">Transmembrane helix</keyword>
<keyword evidence="15" id="KW-1185">Reference proteome</keyword>
<evidence type="ECO:0000256" key="6">
    <source>
        <dbReference type="ARBA" id="ARBA00022787"/>
    </source>
</evidence>
<gene>
    <name evidence="14" type="ORF">F5891DRAFT_1124854</name>
</gene>
<dbReference type="PRINTS" id="PR00351">
    <property type="entry name" value="OM20RECEPTOR"/>
</dbReference>
<dbReference type="PANTHER" id="PTHR12430:SF0">
    <property type="entry name" value="TRANSLOCASE OF OUTER MITOCHONDRIAL MEMBRANE 20"/>
    <property type="match status" value="1"/>
</dbReference>
<protein>
    <recommendedName>
        <fullName evidence="3">NADH dehydrogenase [ubiquinone] 1 alpha subcomplex assembly factor 3</fullName>
    </recommendedName>
</protein>
<dbReference type="Pfam" id="PF00856">
    <property type="entry name" value="SET"/>
    <property type="match status" value="1"/>
</dbReference>
<keyword evidence="6" id="KW-1000">Mitochondrion outer membrane</keyword>
<dbReference type="GO" id="GO:0030150">
    <property type="term" value="P:protein import into mitochondrial matrix"/>
    <property type="evidence" value="ECO:0007669"/>
    <property type="project" value="TreeGrafter"/>
</dbReference>
<keyword evidence="9" id="KW-0496">Mitochondrion</keyword>
<name>A0AAD4HS94_9AGAM</name>
<reference evidence="14" key="1">
    <citation type="journal article" date="2020" name="New Phytol.">
        <title>Comparative genomics reveals dynamic genome evolution in host specialist ectomycorrhizal fungi.</title>
        <authorList>
            <person name="Lofgren L.A."/>
            <person name="Nguyen N.H."/>
            <person name="Vilgalys R."/>
            <person name="Ruytinx J."/>
            <person name="Liao H.L."/>
            <person name="Branco S."/>
            <person name="Kuo A."/>
            <person name="LaButti K."/>
            <person name="Lipzen A."/>
            <person name="Andreopoulos W."/>
            <person name="Pangilinan J."/>
            <person name="Riley R."/>
            <person name="Hundley H."/>
            <person name="Na H."/>
            <person name="Barry K."/>
            <person name="Grigoriev I.V."/>
            <person name="Stajich J.E."/>
            <person name="Kennedy P.G."/>
        </authorList>
    </citation>
    <scope>NUCLEOTIDE SEQUENCE</scope>
    <source>
        <strain evidence="14">FC203</strain>
    </source>
</reference>
<dbReference type="InterPro" id="IPR034095">
    <property type="entry name" value="NDUF3"/>
</dbReference>
<dbReference type="InterPro" id="IPR002056">
    <property type="entry name" value="MAS20"/>
</dbReference>
<evidence type="ECO:0000313" key="15">
    <source>
        <dbReference type="Proteomes" id="UP001195769"/>
    </source>
</evidence>
<keyword evidence="7" id="KW-0653">Protein transport</keyword>
<dbReference type="GO" id="GO:0005742">
    <property type="term" value="C:mitochondrial outer membrane translocase complex"/>
    <property type="evidence" value="ECO:0007669"/>
    <property type="project" value="InterPro"/>
</dbReference>
<dbReference type="Gene3D" id="3.40.1230.10">
    <property type="entry name" value="MTH938-like"/>
    <property type="match status" value="1"/>
</dbReference>
<dbReference type="Gene3D" id="1.10.220.160">
    <property type="match status" value="1"/>
</dbReference>
<feature type="region of interest" description="Disordered" evidence="12">
    <location>
        <begin position="415"/>
        <end position="435"/>
    </location>
</feature>
<dbReference type="CDD" id="cd20071">
    <property type="entry name" value="SET_SMYD"/>
    <property type="match status" value="1"/>
</dbReference>
<dbReference type="SUPFAM" id="SSF47157">
    <property type="entry name" value="Mitochondrial import receptor subunit Tom20"/>
    <property type="match status" value="1"/>
</dbReference>
<sequence>MRHLSMSTTIMTVASVAVGGVLAYAVYFDYKRRTDANFRKQLRKEKKRVKQSQSQTPSESAQTATEGVDANDLRSALESVRNEEVPAGPEEKEQYFMKQVGIGEQLCAKGPVYHLSAAMCFYRALRVYPSPVELVVIYEKTVPPPVFQLVMELTNLDVKDRVEGYYTFFPPKAMNVAVETINVPDGKGATMSKKVLVVTKDFEAGEVIYQEDPIVAVLDADLQGKGTHCSYCLRQIQNDPIRPESDRLHSVYCSSDCQTQHNAHSQTLLFTLESPLPAAIAPEMKGAQREERENAQKAFVEYLIQTKRAAPELVARFVARQVSAETAKMLPRGILPGVASEPVLTDGGEYSLYDHLERLRYLEVNPADHETRVLKDVLQTALPGLEQFLTEDRHATFIGKMSYNSYGVYFGEGREDKPDTAARPENAEKTRTPCGTSKQIGTGFYAVSSYISHNCAPSAKPVFPTGTAQLQLMATRALQKGDEITVAYVDVLQHSEETPEVARRRRRMELARGWRFACSCKRCAEEGLEGEIEEGGDESKVEDVVTRPSFVCITSTMSTFIIHRFRSSLSRRALHTTAIRHVDRPTVFTNMLAGDIPPPVQVNSITSAGIQLADGLILPSACIFLDGKVFLWNVPSHLWNGWGREHLSVFETAVPKPEILVFGTGRRMELPPPSIRGYLKEMGIQLDIMDTRNACSTYNLLAEEGRRVAAALLPYTPRPWQS</sequence>
<evidence type="ECO:0000256" key="8">
    <source>
        <dbReference type="ARBA" id="ARBA00022989"/>
    </source>
</evidence>
<dbReference type="EMBL" id="JABBWK010000003">
    <property type="protein sequence ID" value="KAG1906882.1"/>
    <property type="molecule type" value="Genomic_DNA"/>
</dbReference>
<dbReference type="RefSeq" id="XP_041232457.1">
    <property type="nucleotide sequence ID" value="XM_041363923.1"/>
</dbReference>
<dbReference type="GO" id="GO:0030943">
    <property type="term" value="F:mitochondrion targeting sequence binding"/>
    <property type="evidence" value="ECO:0007669"/>
    <property type="project" value="TreeGrafter"/>
</dbReference>
<keyword evidence="10" id="KW-0472">Membrane</keyword>
<proteinExistence type="inferred from homology"/>
<dbReference type="PANTHER" id="PTHR12430">
    <property type="entry name" value="MITOCHONDRIAL IMPORT RECEPTOR SUBUNIT TOM20"/>
    <property type="match status" value="1"/>
</dbReference>
<keyword evidence="4" id="KW-0813">Transport</keyword>
<dbReference type="InterPro" id="IPR046341">
    <property type="entry name" value="SET_dom_sf"/>
</dbReference>
<dbReference type="GO" id="GO:0016031">
    <property type="term" value="P:tRNA import into mitochondrion"/>
    <property type="evidence" value="ECO:0007669"/>
    <property type="project" value="TreeGrafter"/>
</dbReference>